<dbReference type="CDD" id="cd02947">
    <property type="entry name" value="TRX_family"/>
    <property type="match status" value="1"/>
</dbReference>
<comment type="caution">
    <text evidence="3">The sequence shown here is derived from an EMBL/GenBank/DDBJ whole genome shotgun (WGS) entry which is preliminary data.</text>
</comment>
<dbReference type="AlphaFoldDB" id="A0A511DGA4"/>
<dbReference type="InterPro" id="IPR013766">
    <property type="entry name" value="Thioredoxin_domain"/>
</dbReference>
<reference evidence="3 4" key="1">
    <citation type="submission" date="2019-07" db="EMBL/GenBank/DDBJ databases">
        <title>Whole genome shotgun sequence of Pseudonocardia sulfidoxydans NBRC 16205.</title>
        <authorList>
            <person name="Hosoyama A."/>
            <person name="Uohara A."/>
            <person name="Ohji S."/>
            <person name="Ichikawa N."/>
        </authorList>
    </citation>
    <scope>NUCLEOTIDE SEQUENCE [LARGE SCALE GENOMIC DNA]</scope>
    <source>
        <strain evidence="3 4">NBRC 16205</strain>
    </source>
</reference>
<keyword evidence="1" id="KW-0812">Transmembrane</keyword>
<accession>A0A511DGA4</accession>
<dbReference type="OrthoDB" id="1495530at2"/>
<evidence type="ECO:0000313" key="3">
    <source>
        <dbReference type="EMBL" id="GEL23816.1"/>
    </source>
</evidence>
<evidence type="ECO:0000259" key="2">
    <source>
        <dbReference type="PROSITE" id="PS51352"/>
    </source>
</evidence>
<dbReference type="EMBL" id="BJVJ01000024">
    <property type="protein sequence ID" value="GEL23816.1"/>
    <property type="molecule type" value="Genomic_DNA"/>
</dbReference>
<sequence length="147" mass="15254">MLGPHVNTTGLWVVVGVLVVATVAGLVMRARSGRVRTSAAPTAAAGWSLSGHDPAADDRVLLLQVSSPVCAPCRRTAALLDELSATTPGLVHIEVDVSDRPEVAAELGIMRTPTTVAFDRSGTELLRVSGVPRRPDLVDAITPSLGT</sequence>
<keyword evidence="1" id="KW-0472">Membrane</keyword>
<dbReference type="PROSITE" id="PS51352">
    <property type="entry name" value="THIOREDOXIN_2"/>
    <property type="match status" value="1"/>
</dbReference>
<dbReference type="SUPFAM" id="SSF52833">
    <property type="entry name" value="Thioredoxin-like"/>
    <property type="match status" value="1"/>
</dbReference>
<feature type="domain" description="Thioredoxin" evidence="2">
    <location>
        <begin position="34"/>
        <end position="146"/>
    </location>
</feature>
<evidence type="ECO:0000313" key="4">
    <source>
        <dbReference type="Proteomes" id="UP000321685"/>
    </source>
</evidence>
<protein>
    <submittedName>
        <fullName evidence="3">Thiol reductase thioredoxin</fullName>
    </submittedName>
</protein>
<dbReference type="InterPro" id="IPR036249">
    <property type="entry name" value="Thioredoxin-like_sf"/>
</dbReference>
<feature type="transmembrane region" description="Helical" evidence="1">
    <location>
        <begin position="6"/>
        <end position="28"/>
    </location>
</feature>
<gene>
    <name evidence="3" type="ORF">PSU4_27700</name>
</gene>
<keyword evidence="4" id="KW-1185">Reference proteome</keyword>
<keyword evidence="1" id="KW-1133">Transmembrane helix</keyword>
<name>A0A511DGA4_9PSEU</name>
<dbReference type="Pfam" id="PF00085">
    <property type="entry name" value="Thioredoxin"/>
    <property type="match status" value="1"/>
</dbReference>
<organism evidence="3 4">
    <name type="scientific">Pseudonocardia sulfidoxydans NBRC 16205</name>
    <dbReference type="NCBI Taxonomy" id="1223511"/>
    <lineage>
        <taxon>Bacteria</taxon>
        <taxon>Bacillati</taxon>
        <taxon>Actinomycetota</taxon>
        <taxon>Actinomycetes</taxon>
        <taxon>Pseudonocardiales</taxon>
        <taxon>Pseudonocardiaceae</taxon>
        <taxon>Pseudonocardia</taxon>
    </lineage>
</organism>
<proteinExistence type="predicted"/>
<dbReference type="Gene3D" id="3.40.30.10">
    <property type="entry name" value="Glutaredoxin"/>
    <property type="match status" value="1"/>
</dbReference>
<evidence type="ECO:0000256" key="1">
    <source>
        <dbReference type="SAM" id="Phobius"/>
    </source>
</evidence>
<dbReference type="Proteomes" id="UP000321685">
    <property type="component" value="Unassembled WGS sequence"/>
</dbReference>